<organism evidence="1 2">
    <name type="scientific">Hypoxylon rubiginosum</name>
    <dbReference type="NCBI Taxonomy" id="110542"/>
    <lineage>
        <taxon>Eukaryota</taxon>
        <taxon>Fungi</taxon>
        <taxon>Dikarya</taxon>
        <taxon>Ascomycota</taxon>
        <taxon>Pezizomycotina</taxon>
        <taxon>Sordariomycetes</taxon>
        <taxon>Xylariomycetidae</taxon>
        <taxon>Xylariales</taxon>
        <taxon>Hypoxylaceae</taxon>
        <taxon>Hypoxylon</taxon>
    </lineage>
</organism>
<protein>
    <submittedName>
        <fullName evidence="1">MPR-like GPCR protein</fullName>
    </submittedName>
</protein>
<evidence type="ECO:0000313" key="2">
    <source>
        <dbReference type="Proteomes" id="UP001497680"/>
    </source>
</evidence>
<evidence type="ECO:0000313" key="1">
    <source>
        <dbReference type="EMBL" id="KAI6084965.1"/>
    </source>
</evidence>
<gene>
    <name evidence="1" type="ORF">F4821DRAFT_270887</name>
</gene>
<dbReference type="EMBL" id="MU394331">
    <property type="protein sequence ID" value="KAI6084965.1"/>
    <property type="molecule type" value="Genomic_DNA"/>
</dbReference>
<name>A0ACC0CXD4_9PEZI</name>
<dbReference type="Proteomes" id="UP001497680">
    <property type="component" value="Unassembled WGS sequence"/>
</dbReference>
<proteinExistence type="predicted"/>
<comment type="caution">
    <text evidence="1">The sequence shown here is derived from an EMBL/GenBank/DDBJ whole genome shotgun (WGS) entry which is preliminary data.</text>
</comment>
<accession>A0ACC0CXD4</accession>
<sequence length="318" mass="36055">MAPTPRLRVSSPHKRSPSSLSPLAGNVNTSRLAKARKVQLISYEELPEWHQDNEYIHHGYRPISGSARISFQSWSYIHNETVNIYSHLIPAILFLLGEWYVLEYLITRYPSMTGPDIFVFAFFLLCTVICYGLSVTYHTLMNHSNKVEKLWLRMDLVGITIYNLGAFTSGIYMIFWCEPVPRAIYWSMIGALGSTNILIMANPKFQTRKHRIFRTLVFAATAVSGFAPVIHGCVVFGVSQMLKQSGLPGYLAQFFFLFLGAIVYGFKIPESRYPGKFDVWGSSHQFFHILVTLAAISHLAGILLAFEYSHVSRKCASH</sequence>
<reference evidence="1 2" key="1">
    <citation type="journal article" date="2022" name="New Phytol.">
        <title>Ecological generalism drives hyperdiversity of secondary metabolite gene clusters in xylarialean endophytes.</title>
        <authorList>
            <person name="Franco M.E.E."/>
            <person name="Wisecaver J.H."/>
            <person name="Arnold A.E."/>
            <person name="Ju Y.M."/>
            <person name="Slot J.C."/>
            <person name="Ahrendt S."/>
            <person name="Moore L.P."/>
            <person name="Eastman K.E."/>
            <person name="Scott K."/>
            <person name="Konkel Z."/>
            <person name="Mondo S.J."/>
            <person name="Kuo A."/>
            <person name="Hayes R.D."/>
            <person name="Haridas S."/>
            <person name="Andreopoulos B."/>
            <person name="Riley R."/>
            <person name="LaButti K."/>
            <person name="Pangilinan J."/>
            <person name="Lipzen A."/>
            <person name="Amirebrahimi M."/>
            <person name="Yan J."/>
            <person name="Adam C."/>
            <person name="Keymanesh K."/>
            <person name="Ng V."/>
            <person name="Louie K."/>
            <person name="Northen T."/>
            <person name="Drula E."/>
            <person name="Henrissat B."/>
            <person name="Hsieh H.M."/>
            <person name="Youens-Clark K."/>
            <person name="Lutzoni F."/>
            <person name="Miadlikowska J."/>
            <person name="Eastwood D.C."/>
            <person name="Hamelin R.C."/>
            <person name="Grigoriev I.V."/>
            <person name="U'Ren J.M."/>
        </authorList>
    </citation>
    <scope>NUCLEOTIDE SEQUENCE [LARGE SCALE GENOMIC DNA]</scope>
    <source>
        <strain evidence="1 2">ER1909</strain>
    </source>
</reference>
<keyword evidence="2" id="KW-1185">Reference proteome</keyword>